<protein>
    <recommendedName>
        <fullName evidence="4">Mycothiol acetyltransferase</fullName>
        <shortName evidence="4">MSH acetyltransferase</shortName>
        <ecNumber evidence="4">2.3.1.189</ecNumber>
    </recommendedName>
    <alternativeName>
        <fullName evidence="4">Mycothiol synthase</fullName>
    </alternativeName>
</protein>
<name>A0A846TYZ1_9MICC</name>
<dbReference type="GO" id="GO:0035447">
    <property type="term" value="F:mycothiol synthase activity"/>
    <property type="evidence" value="ECO:0007669"/>
    <property type="project" value="UniProtKB-UniRule"/>
</dbReference>
<dbReference type="AlphaFoldDB" id="A0A846TYZ1"/>
<dbReference type="GO" id="GO:0010125">
    <property type="term" value="P:mycothiol biosynthetic process"/>
    <property type="evidence" value="ECO:0007669"/>
    <property type="project" value="UniProtKB-UniRule"/>
</dbReference>
<dbReference type="PROSITE" id="PS51186">
    <property type="entry name" value="GNAT"/>
    <property type="match status" value="2"/>
</dbReference>
<feature type="domain" description="N-acetyltransferase" evidence="5">
    <location>
        <begin position="184"/>
        <end position="333"/>
    </location>
</feature>
<comment type="catalytic activity">
    <reaction evidence="4">
        <text>1D-myo-inositol 2-(L-cysteinylamino)-2-deoxy-alpha-D-glucopyranoside + acetyl-CoA = mycothiol + CoA + H(+)</text>
        <dbReference type="Rhea" id="RHEA:26172"/>
        <dbReference type="ChEBI" id="CHEBI:15378"/>
        <dbReference type="ChEBI" id="CHEBI:16768"/>
        <dbReference type="ChEBI" id="CHEBI:57287"/>
        <dbReference type="ChEBI" id="CHEBI:57288"/>
        <dbReference type="ChEBI" id="CHEBI:58887"/>
        <dbReference type="EC" id="2.3.1.189"/>
    </reaction>
</comment>
<feature type="binding site" evidence="4">
    <location>
        <position position="253"/>
    </location>
    <ligand>
        <name>1D-myo-inositol 2-(L-cysteinylamino)-2-deoxy-alpha-D-glucopyranoside</name>
        <dbReference type="ChEBI" id="CHEBI:58887"/>
    </ligand>
</feature>
<dbReference type="InterPro" id="IPR050276">
    <property type="entry name" value="MshD_Acetyltransferase"/>
</dbReference>
<comment type="subunit">
    <text evidence="4">Monomer.</text>
</comment>
<dbReference type="HAMAP" id="MF_01698">
    <property type="entry name" value="MshD"/>
    <property type="match status" value="1"/>
</dbReference>
<dbReference type="RefSeq" id="WP_119932874.1">
    <property type="nucleotide sequence ID" value="NZ_JAAVUN010000009.1"/>
</dbReference>
<evidence type="ECO:0000259" key="5">
    <source>
        <dbReference type="PROSITE" id="PS51186"/>
    </source>
</evidence>
<evidence type="ECO:0000256" key="2">
    <source>
        <dbReference type="ARBA" id="ARBA00022737"/>
    </source>
</evidence>
<dbReference type="PANTHER" id="PTHR43617">
    <property type="entry name" value="L-AMINO ACID N-ACETYLTRANSFERASE"/>
    <property type="match status" value="1"/>
</dbReference>
<feature type="binding site" evidence="4">
    <location>
        <begin position="277"/>
        <end position="283"/>
    </location>
    <ligand>
        <name>acetyl-CoA</name>
        <dbReference type="ChEBI" id="CHEBI:57288"/>
        <label>2</label>
    </ligand>
</feature>
<evidence type="ECO:0000256" key="1">
    <source>
        <dbReference type="ARBA" id="ARBA00022679"/>
    </source>
</evidence>
<comment type="caution">
    <text evidence="6">The sequence shown here is derived from an EMBL/GenBank/DDBJ whole genome shotgun (WGS) entry which is preliminary data.</text>
</comment>
<accession>A0A846TYZ1</accession>
<feature type="binding site" evidence="4">
    <location>
        <position position="40"/>
    </location>
    <ligand>
        <name>1D-myo-inositol 2-(L-cysteinylamino)-2-deoxy-alpha-D-glucopyranoside</name>
        <dbReference type="ChEBI" id="CHEBI:58887"/>
    </ligand>
</feature>
<sequence length="333" mass="35184">MNTNPSPSVAREDLRPLTVQAVVALGNQAADHDGDPPFSDQTLVQLRSAPETVTLIGARSAAPGCDDALVGAAVVIHGNAGAGAADETGPTDESADHRGQPAVLEAVVAPEHRGTGVGRALIEAALSTSAVKDTAVDAWAHGDHAAARSLADSLGFTPVRELHRLLMPLDGVREALDATLPEGLALRAFEVGRDEEAWLSVNAAAFAHHPEQGRMTLEDLRARESEDWFDPQGFLLAHPVDDPDTIAGFHWTKVHPATSTEPARGEVHVVGTAPDQQGRGLGKALTAAGLHHLADQGLDEVLLYVDAENTVAFNLYRALGFQPWHVDVMFSRS</sequence>
<feature type="binding site" evidence="4">
    <location>
        <position position="211"/>
    </location>
    <ligand>
        <name>1D-myo-inositol 2-(L-cysteinylamino)-2-deoxy-alpha-D-glucopyranoside</name>
        <dbReference type="ChEBI" id="CHEBI:58887"/>
    </ligand>
</feature>
<evidence type="ECO:0000256" key="4">
    <source>
        <dbReference type="HAMAP-Rule" id="MF_01698"/>
    </source>
</evidence>
<dbReference type="GO" id="GO:0008999">
    <property type="term" value="F:protein-N-terminal-alanine acetyltransferase activity"/>
    <property type="evidence" value="ECO:0007669"/>
    <property type="project" value="TreeGrafter"/>
</dbReference>
<dbReference type="PIRSF" id="PIRSF021524">
    <property type="entry name" value="MSH_acetyltransferase"/>
    <property type="match status" value="1"/>
</dbReference>
<comment type="caution">
    <text evidence="4">Lacks conserved residue(s) required for the propagation of feature annotation.</text>
</comment>
<feature type="domain" description="N-acetyltransferase" evidence="5">
    <location>
        <begin position="12"/>
        <end position="179"/>
    </location>
</feature>
<dbReference type="Gene3D" id="3.40.630.30">
    <property type="match status" value="1"/>
</dbReference>
<comment type="function">
    <text evidence="4">Catalyzes the transfer of acetyl from acetyl-CoA to desacetylmycothiol (Cys-GlcN-Ins) to form mycothiol.</text>
</comment>
<proteinExistence type="inferred from homology"/>
<feature type="binding site" evidence="4">
    <location>
        <begin position="270"/>
        <end position="272"/>
    </location>
    <ligand>
        <name>acetyl-CoA</name>
        <dbReference type="ChEBI" id="CHEBI:57288"/>
        <label>2</label>
    </ligand>
</feature>
<keyword evidence="2 4" id="KW-0677">Repeat</keyword>
<dbReference type="Proteomes" id="UP000521379">
    <property type="component" value="Unassembled WGS sequence"/>
</dbReference>
<comment type="similarity">
    <text evidence="4">Belongs to the acetyltransferase family. MshD subfamily.</text>
</comment>
<dbReference type="EC" id="2.3.1.189" evidence="4"/>
<dbReference type="PANTHER" id="PTHR43617:SF31">
    <property type="entry name" value="MYCOTHIOL ACETYLTRANSFERASE"/>
    <property type="match status" value="1"/>
</dbReference>
<keyword evidence="7" id="KW-1185">Reference proteome</keyword>
<evidence type="ECO:0000313" key="7">
    <source>
        <dbReference type="Proteomes" id="UP000521379"/>
    </source>
</evidence>
<feature type="binding site" evidence="4">
    <location>
        <begin position="106"/>
        <end position="108"/>
    </location>
    <ligand>
        <name>acetyl-CoA</name>
        <dbReference type="ChEBI" id="CHEBI:57288"/>
        <label>1</label>
    </ligand>
</feature>
<gene>
    <name evidence="4 6" type="primary">mshD</name>
    <name evidence="6" type="ORF">GTW58_05985</name>
</gene>
<evidence type="ECO:0000313" key="6">
    <source>
        <dbReference type="EMBL" id="NKE09495.1"/>
    </source>
</evidence>
<dbReference type="InterPro" id="IPR000182">
    <property type="entry name" value="GNAT_dom"/>
</dbReference>
<dbReference type="SUPFAM" id="SSF55729">
    <property type="entry name" value="Acyl-CoA N-acyltransferases (Nat)"/>
    <property type="match status" value="2"/>
</dbReference>
<dbReference type="InterPro" id="IPR017813">
    <property type="entry name" value="Mycothiol_AcTrfase"/>
</dbReference>
<organism evidence="6 7">
    <name type="scientific">Kocuria subflava</name>
    <dbReference type="NCBI Taxonomy" id="1736139"/>
    <lineage>
        <taxon>Bacteria</taxon>
        <taxon>Bacillati</taxon>
        <taxon>Actinomycetota</taxon>
        <taxon>Actinomycetes</taxon>
        <taxon>Micrococcales</taxon>
        <taxon>Micrococcaceae</taxon>
        <taxon>Kocuria</taxon>
    </lineage>
</organism>
<reference evidence="6 7" key="1">
    <citation type="submission" date="2020-02" db="EMBL/GenBank/DDBJ databases">
        <authorList>
            <person name="Sun Q."/>
        </authorList>
    </citation>
    <scope>NUCLEOTIDE SEQUENCE [LARGE SCALE GENOMIC DNA]</scope>
    <source>
        <strain evidence="6 7">YIM 13062</strain>
    </source>
</reference>
<dbReference type="Pfam" id="PF00583">
    <property type="entry name" value="Acetyltransf_1"/>
    <property type="match status" value="2"/>
</dbReference>
<keyword evidence="1 4" id="KW-0808">Transferase</keyword>
<dbReference type="CDD" id="cd04301">
    <property type="entry name" value="NAT_SF"/>
    <property type="match status" value="2"/>
</dbReference>
<evidence type="ECO:0000256" key="3">
    <source>
        <dbReference type="ARBA" id="ARBA00023315"/>
    </source>
</evidence>
<dbReference type="EMBL" id="JAAVUN010000009">
    <property type="protein sequence ID" value="NKE09495.1"/>
    <property type="molecule type" value="Genomic_DNA"/>
</dbReference>
<dbReference type="NCBIfam" id="TIGR03448">
    <property type="entry name" value="mycothiol_MshD"/>
    <property type="match status" value="1"/>
</dbReference>
<dbReference type="InterPro" id="IPR016181">
    <property type="entry name" value="Acyl_CoA_acyltransferase"/>
</dbReference>
<feature type="binding site" evidence="4">
    <location>
        <position position="304"/>
    </location>
    <ligand>
        <name>1D-myo-inositol 2-(L-cysteinylamino)-2-deoxy-alpha-D-glucopyranoside</name>
        <dbReference type="ChEBI" id="CHEBI:58887"/>
    </ligand>
</feature>
<feature type="binding site" evidence="4">
    <location>
        <begin position="309"/>
        <end position="314"/>
    </location>
    <ligand>
        <name>acetyl-CoA</name>
        <dbReference type="ChEBI" id="CHEBI:57288"/>
        <label>2</label>
    </ligand>
</feature>
<feature type="binding site" evidence="4">
    <location>
        <position position="266"/>
    </location>
    <ligand>
        <name>1D-myo-inositol 2-(L-cysteinylamino)-2-deoxy-alpha-D-glucopyranoside</name>
        <dbReference type="ChEBI" id="CHEBI:58887"/>
    </ligand>
</feature>
<keyword evidence="3 4" id="KW-0012">Acyltransferase</keyword>